<dbReference type="SUPFAM" id="SSF53383">
    <property type="entry name" value="PLP-dependent transferases"/>
    <property type="match status" value="1"/>
</dbReference>
<dbReference type="NCBIfam" id="TIGR01979">
    <property type="entry name" value="sufS"/>
    <property type="match status" value="1"/>
</dbReference>
<keyword evidence="4" id="KW-0808">Transferase</keyword>
<dbReference type="InterPro" id="IPR010970">
    <property type="entry name" value="Cys_dSase_SufS"/>
</dbReference>
<evidence type="ECO:0000256" key="4">
    <source>
        <dbReference type="ARBA" id="ARBA00022679"/>
    </source>
</evidence>
<dbReference type="RefSeq" id="WP_197116065.1">
    <property type="nucleotide sequence ID" value="NZ_JACBXQ010000006.1"/>
</dbReference>
<dbReference type="CDD" id="cd06453">
    <property type="entry name" value="SufS_like"/>
    <property type="match status" value="1"/>
</dbReference>
<dbReference type="InterPro" id="IPR015421">
    <property type="entry name" value="PyrdxlP-dep_Trfase_major"/>
</dbReference>
<name>A0ABS0LSV7_9LACT</name>
<dbReference type="InterPro" id="IPR015424">
    <property type="entry name" value="PyrdxlP-dep_Trfase"/>
</dbReference>
<comment type="caution">
    <text evidence="8">The sequence shown here is derived from an EMBL/GenBank/DDBJ whole genome shotgun (WGS) entry which is preliminary data.</text>
</comment>
<evidence type="ECO:0000259" key="7">
    <source>
        <dbReference type="Pfam" id="PF00266"/>
    </source>
</evidence>
<evidence type="ECO:0000256" key="3">
    <source>
        <dbReference type="ARBA" id="ARBA00012239"/>
    </source>
</evidence>
<evidence type="ECO:0000256" key="6">
    <source>
        <dbReference type="ARBA" id="ARBA00050776"/>
    </source>
</evidence>
<organism evidence="8 9">
    <name type="scientific">Facklamia lactis</name>
    <dbReference type="NCBI Taxonomy" id="2749967"/>
    <lineage>
        <taxon>Bacteria</taxon>
        <taxon>Bacillati</taxon>
        <taxon>Bacillota</taxon>
        <taxon>Bacilli</taxon>
        <taxon>Lactobacillales</taxon>
        <taxon>Aerococcaceae</taxon>
        <taxon>Facklamia</taxon>
    </lineage>
</organism>
<evidence type="ECO:0000313" key="8">
    <source>
        <dbReference type="EMBL" id="MBG9987147.1"/>
    </source>
</evidence>
<dbReference type="InterPro" id="IPR000192">
    <property type="entry name" value="Aminotrans_V_dom"/>
</dbReference>
<comment type="similarity">
    <text evidence="2">Belongs to the class-V pyridoxal-phosphate-dependent aminotransferase family. Csd subfamily.</text>
</comment>
<dbReference type="Gene3D" id="3.40.640.10">
    <property type="entry name" value="Type I PLP-dependent aspartate aminotransferase-like (Major domain)"/>
    <property type="match status" value="1"/>
</dbReference>
<evidence type="ECO:0000256" key="1">
    <source>
        <dbReference type="ARBA" id="ARBA00001933"/>
    </source>
</evidence>
<dbReference type="EC" id="2.8.1.7" evidence="3"/>
<keyword evidence="9" id="KW-1185">Reference proteome</keyword>
<dbReference type="PANTHER" id="PTHR43586">
    <property type="entry name" value="CYSTEINE DESULFURASE"/>
    <property type="match status" value="1"/>
</dbReference>
<dbReference type="Proteomes" id="UP000721415">
    <property type="component" value="Unassembled WGS sequence"/>
</dbReference>
<dbReference type="Pfam" id="PF00266">
    <property type="entry name" value="Aminotran_5"/>
    <property type="match status" value="1"/>
</dbReference>
<dbReference type="InterPro" id="IPR015422">
    <property type="entry name" value="PyrdxlP-dep_Trfase_small"/>
</dbReference>
<sequence>MTNDCVENIRKDFPILNQTVNNEPLIYFDNAATSQTPMRVLDRILYHYQNDNANVHRGVHSLGQRSTNVFEQARETIANFIGVEDDRAISFSSGTTASLNHIAKSLIEPRLEANDSILITRLEHHSNLVPWQEVCQRTKSQLVFLDLNSDFQIDLNLLESHYQKAPIKALVTHHISNVLGVEQPIQDLIQWAHDRNILVILDGAQAAPHLKLELSKWEVDAYAFSSHKLYGPMGLGVTYLHPKHLREAQPTQFGGEMIHQVEDDQSSYKSAPWKFEAGTQAIAQIVGLEAAIEWMQTIGFTNIQKHEAQLGRQLYAGLKSIKGINIYTPESMAKHGIISFNIGDIHPHDAATAYDQLGIALRAGHHCAQPLMRLLKVPATLRASLMVYNTSDEVNRFIQATQEIKEFFTYGP</sequence>
<dbReference type="EMBL" id="JACBXQ010000006">
    <property type="protein sequence ID" value="MBG9987147.1"/>
    <property type="molecule type" value="Genomic_DNA"/>
</dbReference>
<evidence type="ECO:0000256" key="5">
    <source>
        <dbReference type="ARBA" id="ARBA00022898"/>
    </source>
</evidence>
<protein>
    <recommendedName>
        <fullName evidence="3">cysteine desulfurase</fullName>
        <ecNumber evidence="3">2.8.1.7</ecNumber>
    </recommendedName>
</protein>
<reference evidence="8 9" key="1">
    <citation type="submission" date="2020-07" db="EMBL/GenBank/DDBJ databases">
        <title>Facklamia lactis sp. nov., isolated from raw milk.</title>
        <authorList>
            <person name="Doll E.V."/>
            <person name="Huptas C."/>
            <person name="Staib L."/>
            <person name="Wenning M."/>
            <person name="Scherer S."/>
        </authorList>
    </citation>
    <scope>NUCLEOTIDE SEQUENCE [LARGE SCALE GENOMIC DNA]</scope>
    <source>
        <strain evidence="8 9">DSM 111018</strain>
    </source>
</reference>
<comment type="catalytic activity">
    <reaction evidence="6">
        <text>(sulfur carrier)-H + L-cysteine = (sulfur carrier)-SH + L-alanine</text>
        <dbReference type="Rhea" id="RHEA:43892"/>
        <dbReference type="Rhea" id="RHEA-COMP:14737"/>
        <dbReference type="Rhea" id="RHEA-COMP:14739"/>
        <dbReference type="ChEBI" id="CHEBI:29917"/>
        <dbReference type="ChEBI" id="CHEBI:35235"/>
        <dbReference type="ChEBI" id="CHEBI:57972"/>
        <dbReference type="ChEBI" id="CHEBI:64428"/>
        <dbReference type="EC" id="2.8.1.7"/>
    </reaction>
</comment>
<feature type="domain" description="Aminotransferase class V" evidence="7">
    <location>
        <begin position="26"/>
        <end position="397"/>
    </location>
</feature>
<proteinExistence type="inferred from homology"/>
<dbReference type="PANTHER" id="PTHR43586:SF8">
    <property type="entry name" value="CYSTEINE DESULFURASE 1, CHLOROPLASTIC"/>
    <property type="match status" value="1"/>
</dbReference>
<gene>
    <name evidence="8" type="primary">sufS</name>
    <name evidence="8" type="ORF">HZY91_09730</name>
</gene>
<evidence type="ECO:0000256" key="2">
    <source>
        <dbReference type="ARBA" id="ARBA00010447"/>
    </source>
</evidence>
<keyword evidence="5" id="KW-0663">Pyridoxal phosphate</keyword>
<accession>A0ABS0LSV7</accession>
<evidence type="ECO:0000313" key="9">
    <source>
        <dbReference type="Proteomes" id="UP000721415"/>
    </source>
</evidence>
<comment type="cofactor">
    <cofactor evidence="1">
        <name>pyridoxal 5'-phosphate</name>
        <dbReference type="ChEBI" id="CHEBI:597326"/>
    </cofactor>
</comment>
<dbReference type="Gene3D" id="3.90.1150.10">
    <property type="entry name" value="Aspartate Aminotransferase, domain 1"/>
    <property type="match status" value="1"/>
</dbReference>